<protein>
    <submittedName>
        <fullName evidence="2">Uncharacterized protein</fullName>
    </submittedName>
</protein>
<accession>A0A1I3DXZ2</accession>
<name>A0A1I3DXZ2_9FLAO</name>
<evidence type="ECO:0000256" key="1">
    <source>
        <dbReference type="SAM" id="MobiDB-lite"/>
    </source>
</evidence>
<keyword evidence="3" id="KW-1185">Reference proteome</keyword>
<proteinExistence type="predicted"/>
<dbReference type="STRING" id="1125876.SAMN05443292_0765"/>
<feature type="compositionally biased region" description="Basic and acidic residues" evidence="1">
    <location>
        <begin position="112"/>
        <end position="122"/>
    </location>
</feature>
<dbReference type="AlphaFoldDB" id="A0A1I3DXZ2"/>
<gene>
    <name evidence="2" type="ORF">SAMN05443292_0765</name>
</gene>
<feature type="region of interest" description="Disordered" evidence="1">
    <location>
        <begin position="78"/>
        <end position="122"/>
    </location>
</feature>
<reference evidence="2 3" key="1">
    <citation type="submission" date="2016-10" db="EMBL/GenBank/DDBJ databases">
        <authorList>
            <person name="de Groot N.N."/>
        </authorList>
    </citation>
    <scope>NUCLEOTIDE SEQUENCE [LARGE SCALE GENOMIC DNA]</scope>
    <source>
        <strain evidence="2 3">DSM 26000</strain>
    </source>
</reference>
<feature type="compositionally biased region" description="Polar residues" evidence="1">
    <location>
        <begin position="93"/>
        <end position="111"/>
    </location>
</feature>
<evidence type="ECO:0000313" key="3">
    <source>
        <dbReference type="Proteomes" id="UP000198931"/>
    </source>
</evidence>
<organism evidence="2 3">
    <name type="scientific">Halpernia frigidisoli</name>
    <dbReference type="NCBI Taxonomy" id="1125876"/>
    <lineage>
        <taxon>Bacteria</taxon>
        <taxon>Pseudomonadati</taxon>
        <taxon>Bacteroidota</taxon>
        <taxon>Flavobacteriia</taxon>
        <taxon>Flavobacteriales</taxon>
        <taxon>Weeksellaceae</taxon>
        <taxon>Chryseobacterium group</taxon>
        <taxon>Halpernia</taxon>
    </lineage>
</organism>
<dbReference type="Proteomes" id="UP000198931">
    <property type="component" value="Unassembled WGS sequence"/>
</dbReference>
<dbReference type="EMBL" id="FOQT01000001">
    <property type="protein sequence ID" value="SFH91555.1"/>
    <property type="molecule type" value="Genomic_DNA"/>
</dbReference>
<sequence>MVAVKVYSFGSSNNTNIFMMEEKNFNNNTNSVNNNNTTLSFNNTNLNPKIMKKIIYLSIALFSLSLVSCREQDELTQAINGQNPGTEKKLFNDGSNSINNSTEYSNFNSTARDGDPARPPQD</sequence>
<evidence type="ECO:0000313" key="2">
    <source>
        <dbReference type="EMBL" id="SFH91555.1"/>
    </source>
</evidence>